<evidence type="ECO:0000313" key="2">
    <source>
        <dbReference type="Proteomes" id="UP000064967"/>
    </source>
</evidence>
<accession>A0A0K1PL60</accession>
<dbReference type="GO" id="GO:0004414">
    <property type="term" value="F:homoserine O-acetyltransferase activity"/>
    <property type="evidence" value="ECO:0007669"/>
    <property type="project" value="TreeGrafter"/>
</dbReference>
<keyword evidence="1" id="KW-0808">Transferase</keyword>
<dbReference type="GO" id="GO:0009086">
    <property type="term" value="P:methionine biosynthetic process"/>
    <property type="evidence" value="ECO:0007669"/>
    <property type="project" value="TreeGrafter"/>
</dbReference>
<organism evidence="1 2">
    <name type="scientific">Labilithrix luteola</name>
    <dbReference type="NCBI Taxonomy" id="1391654"/>
    <lineage>
        <taxon>Bacteria</taxon>
        <taxon>Pseudomonadati</taxon>
        <taxon>Myxococcota</taxon>
        <taxon>Polyangia</taxon>
        <taxon>Polyangiales</taxon>
        <taxon>Labilitrichaceae</taxon>
        <taxon>Labilithrix</taxon>
    </lineage>
</organism>
<dbReference type="InterPro" id="IPR029058">
    <property type="entry name" value="AB_hydrolase_fold"/>
</dbReference>
<evidence type="ECO:0000313" key="1">
    <source>
        <dbReference type="EMBL" id="AKU94146.1"/>
    </source>
</evidence>
<dbReference type="RefSeq" id="WP_205633587.1">
    <property type="nucleotide sequence ID" value="NZ_CP012333.1"/>
</dbReference>
<reference evidence="1 2" key="1">
    <citation type="submission" date="2015-08" db="EMBL/GenBank/DDBJ databases">
        <authorList>
            <person name="Babu N.S."/>
            <person name="Beckwith C.J."/>
            <person name="Beseler K.G."/>
            <person name="Brison A."/>
            <person name="Carone J.V."/>
            <person name="Caskin T.P."/>
            <person name="Diamond M."/>
            <person name="Durham M.E."/>
            <person name="Foxe J.M."/>
            <person name="Go M."/>
            <person name="Henderson B.A."/>
            <person name="Jones I.B."/>
            <person name="McGettigan J.A."/>
            <person name="Micheletti S.J."/>
            <person name="Nasrallah M.E."/>
            <person name="Ortiz D."/>
            <person name="Piller C.R."/>
            <person name="Privatt S.R."/>
            <person name="Schneider S.L."/>
            <person name="Sharp S."/>
            <person name="Smith T.C."/>
            <person name="Stanton J.D."/>
            <person name="Ullery H.E."/>
            <person name="Wilson R.J."/>
            <person name="Serrano M.G."/>
            <person name="Buck G."/>
            <person name="Lee V."/>
            <person name="Wang Y."/>
            <person name="Carvalho R."/>
            <person name="Voegtly L."/>
            <person name="Shi R."/>
            <person name="Duckworth R."/>
            <person name="Johnson A."/>
            <person name="Loviza R."/>
            <person name="Walstead R."/>
            <person name="Shah Z."/>
            <person name="Kiflezghi M."/>
            <person name="Wade K."/>
            <person name="Ball S.L."/>
            <person name="Bradley K.W."/>
            <person name="Asai D.J."/>
            <person name="Bowman C.A."/>
            <person name="Russell D.A."/>
            <person name="Pope W.H."/>
            <person name="Jacobs-Sera D."/>
            <person name="Hendrix R.W."/>
            <person name="Hatfull G.F."/>
        </authorList>
    </citation>
    <scope>NUCLEOTIDE SEQUENCE [LARGE SCALE GENOMIC DNA]</scope>
    <source>
        <strain evidence="1 2">DSM 27648</strain>
    </source>
</reference>
<dbReference type="GO" id="GO:0009092">
    <property type="term" value="P:homoserine metabolic process"/>
    <property type="evidence" value="ECO:0007669"/>
    <property type="project" value="TreeGrafter"/>
</dbReference>
<name>A0A0K1PL60_9BACT</name>
<proteinExistence type="predicted"/>
<gene>
    <name evidence="1" type="ORF">AKJ09_00810</name>
</gene>
<dbReference type="EMBL" id="CP012333">
    <property type="protein sequence ID" value="AKU94146.1"/>
    <property type="molecule type" value="Genomic_DNA"/>
</dbReference>
<dbReference type="PATRIC" id="fig|1391654.3.peg.820"/>
<dbReference type="KEGG" id="llu:AKJ09_00810"/>
<dbReference type="PANTHER" id="PTHR32268:SF11">
    <property type="entry name" value="HOMOSERINE O-ACETYLTRANSFERASE"/>
    <property type="match status" value="1"/>
</dbReference>
<protein>
    <submittedName>
        <fullName evidence="1">Homoserine O-acetyltransferase</fullName>
    </submittedName>
</protein>
<dbReference type="InterPro" id="IPR008220">
    <property type="entry name" value="HAT_MetX-like"/>
</dbReference>
<dbReference type="Gene3D" id="3.40.50.1820">
    <property type="entry name" value="alpha/beta hydrolase"/>
    <property type="match status" value="1"/>
</dbReference>
<dbReference type="STRING" id="1391654.AKJ09_00810"/>
<dbReference type="AlphaFoldDB" id="A0A0K1PL60"/>
<sequence>MTACMLGFRYGYRDMVDIHHRLVTEVLVIRRLRAIFGMSMGGMHAWLWAESYPDEVEAIMPVVALPTRIAGGEQDPMPLARQHAGDRGR</sequence>
<dbReference type="SUPFAM" id="SSF53474">
    <property type="entry name" value="alpha/beta-Hydrolases"/>
    <property type="match status" value="1"/>
</dbReference>
<dbReference type="PANTHER" id="PTHR32268">
    <property type="entry name" value="HOMOSERINE O-ACETYLTRANSFERASE"/>
    <property type="match status" value="1"/>
</dbReference>
<dbReference type="Proteomes" id="UP000064967">
    <property type="component" value="Chromosome"/>
</dbReference>
<keyword evidence="2" id="KW-1185">Reference proteome</keyword>